<dbReference type="Proteomes" id="UP000642938">
    <property type="component" value="Unassembled WGS sequence"/>
</dbReference>
<dbReference type="EMBL" id="JACIEF010000004">
    <property type="protein sequence ID" value="MBB4109941.1"/>
    <property type="molecule type" value="Genomic_DNA"/>
</dbReference>
<protein>
    <recommendedName>
        <fullName evidence="6">Nitrogen fixation protein FixH</fullName>
    </recommendedName>
</protein>
<evidence type="ECO:0000256" key="1">
    <source>
        <dbReference type="SAM" id="Phobius"/>
    </source>
</evidence>
<accession>A0A7W6P8C4</accession>
<dbReference type="RefSeq" id="WP_183767399.1">
    <property type="nucleotide sequence ID" value="NZ_BMHZ01000004.1"/>
</dbReference>
<evidence type="ECO:0008006" key="6">
    <source>
        <dbReference type="Google" id="ProtNLM"/>
    </source>
</evidence>
<dbReference type="Pfam" id="PF05751">
    <property type="entry name" value="FixH"/>
    <property type="match status" value="1"/>
</dbReference>
<name>A0A7W6P8C4_9SPHI</name>
<keyword evidence="1" id="KW-0812">Transmembrane</keyword>
<dbReference type="EMBL" id="BMHZ01000004">
    <property type="protein sequence ID" value="GGH15090.1"/>
    <property type="molecule type" value="Genomic_DNA"/>
</dbReference>
<proteinExistence type="predicted"/>
<sequence length="140" mass="16341">MNWGAKIVTGMTAFMLFIITMVIYMFSTHGNDALVDEDYYQKGINYDQQYKAKQNVEKENAQPVISISKSMLIIELKDSATYELKLQRPSTAKDDFHIRAKTFGKPIRLNSTKMQRGLWLLELRWTSNNKEYLYNQTISL</sequence>
<reference evidence="5" key="2">
    <citation type="journal article" date="2019" name="Int. J. Syst. Evol. Microbiol.">
        <title>The Global Catalogue of Microorganisms (GCM) 10K type strain sequencing project: providing services to taxonomists for standard genome sequencing and annotation.</title>
        <authorList>
            <consortium name="The Broad Institute Genomics Platform"/>
            <consortium name="The Broad Institute Genome Sequencing Center for Infectious Disease"/>
            <person name="Wu L."/>
            <person name="Ma J."/>
        </authorList>
    </citation>
    <scope>NUCLEOTIDE SEQUENCE [LARGE SCALE GENOMIC DNA]</scope>
    <source>
        <strain evidence="5">CGMCC 1.15287</strain>
    </source>
</reference>
<evidence type="ECO:0000313" key="2">
    <source>
        <dbReference type="EMBL" id="GGH15090.1"/>
    </source>
</evidence>
<dbReference type="AlphaFoldDB" id="A0A7W6P8C4"/>
<reference evidence="2" key="1">
    <citation type="journal article" date="2014" name="Int. J. Syst. Evol. Microbiol.">
        <title>Complete genome of a new Firmicutes species belonging to the dominant human colonic microbiota ('Ruminococcus bicirculans') reveals two chromosomes and a selective capacity to utilize plant glucans.</title>
        <authorList>
            <consortium name="NISC Comparative Sequencing Program"/>
            <person name="Wegmann U."/>
            <person name="Louis P."/>
            <person name="Goesmann A."/>
            <person name="Henrissat B."/>
            <person name="Duncan S.H."/>
            <person name="Flint H.J."/>
        </authorList>
    </citation>
    <scope>NUCLEOTIDE SEQUENCE</scope>
    <source>
        <strain evidence="2">CGMCC 1.15287</strain>
    </source>
</reference>
<evidence type="ECO:0000313" key="4">
    <source>
        <dbReference type="Proteomes" id="UP000532273"/>
    </source>
</evidence>
<dbReference type="Proteomes" id="UP000532273">
    <property type="component" value="Unassembled WGS sequence"/>
</dbReference>
<feature type="transmembrane region" description="Helical" evidence="1">
    <location>
        <begin position="7"/>
        <end position="26"/>
    </location>
</feature>
<reference evidence="2" key="4">
    <citation type="submission" date="2024-05" db="EMBL/GenBank/DDBJ databases">
        <authorList>
            <person name="Sun Q."/>
            <person name="Zhou Y."/>
        </authorList>
    </citation>
    <scope>NUCLEOTIDE SEQUENCE</scope>
    <source>
        <strain evidence="2">CGMCC 1.15287</strain>
    </source>
</reference>
<reference evidence="3 4" key="3">
    <citation type="submission" date="2020-08" db="EMBL/GenBank/DDBJ databases">
        <title>Genomic Encyclopedia of Type Strains, Phase IV (KMG-IV): sequencing the most valuable type-strain genomes for metagenomic binning, comparative biology and taxonomic classification.</title>
        <authorList>
            <person name="Goeker M."/>
        </authorList>
    </citation>
    <scope>NUCLEOTIDE SEQUENCE [LARGE SCALE GENOMIC DNA]</scope>
    <source>
        <strain evidence="3 4">DSM 100774</strain>
    </source>
</reference>
<keyword evidence="1" id="KW-0472">Membrane</keyword>
<dbReference type="InterPro" id="IPR008620">
    <property type="entry name" value="FixH"/>
</dbReference>
<comment type="caution">
    <text evidence="3">The sequence shown here is derived from an EMBL/GenBank/DDBJ whole genome shotgun (WGS) entry which is preliminary data.</text>
</comment>
<keyword evidence="1" id="KW-1133">Transmembrane helix</keyword>
<evidence type="ECO:0000313" key="5">
    <source>
        <dbReference type="Proteomes" id="UP000642938"/>
    </source>
</evidence>
<evidence type="ECO:0000313" key="3">
    <source>
        <dbReference type="EMBL" id="MBB4109941.1"/>
    </source>
</evidence>
<keyword evidence="5" id="KW-1185">Reference proteome</keyword>
<organism evidence="3 4">
    <name type="scientific">Pedobacter zeae</name>
    <dbReference type="NCBI Taxonomy" id="1737356"/>
    <lineage>
        <taxon>Bacteria</taxon>
        <taxon>Pseudomonadati</taxon>
        <taxon>Bacteroidota</taxon>
        <taxon>Sphingobacteriia</taxon>
        <taxon>Sphingobacteriales</taxon>
        <taxon>Sphingobacteriaceae</taxon>
        <taxon>Pedobacter</taxon>
    </lineage>
</organism>
<gene>
    <name evidence="2" type="ORF">GCM10007422_36900</name>
    <name evidence="3" type="ORF">GGQ60_003969</name>
</gene>